<dbReference type="InterPro" id="IPR033635">
    <property type="entry name" value="ANKS1/Caskin"/>
</dbReference>
<feature type="compositionally biased region" description="Low complexity" evidence="4">
    <location>
        <begin position="353"/>
        <end position="365"/>
    </location>
</feature>
<feature type="repeat" description="ANK" evidence="3">
    <location>
        <begin position="272"/>
        <end position="304"/>
    </location>
</feature>
<dbReference type="PRINTS" id="PR01415">
    <property type="entry name" value="ANKYRIN"/>
</dbReference>
<evidence type="ECO:0000256" key="1">
    <source>
        <dbReference type="ARBA" id="ARBA00022737"/>
    </source>
</evidence>
<dbReference type="SUPFAM" id="SSF48403">
    <property type="entry name" value="Ankyrin repeat"/>
    <property type="match status" value="1"/>
</dbReference>
<evidence type="ECO:0000256" key="3">
    <source>
        <dbReference type="PROSITE-ProRule" id="PRU00023"/>
    </source>
</evidence>
<evidence type="ECO:0000256" key="2">
    <source>
        <dbReference type="ARBA" id="ARBA00023043"/>
    </source>
</evidence>
<accession>A0A5C6NDF1</accession>
<dbReference type="PROSITE" id="PS50088">
    <property type="entry name" value="ANK_REPEAT"/>
    <property type="match status" value="3"/>
</dbReference>
<evidence type="ECO:0000313" key="7">
    <source>
        <dbReference type="Proteomes" id="UP000324091"/>
    </source>
</evidence>
<dbReference type="PANTHER" id="PTHR24174">
    <property type="entry name" value="ANKYRIN REPEAT AND STERILE ALPHA MOTIF DOMAIN-CONTAINING PROTEIN 1"/>
    <property type="match status" value="1"/>
</dbReference>
<proteinExistence type="predicted"/>
<evidence type="ECO:0000313" key="6">
    <source>
        <dbReference type="EMBL" id="TWW64739.1"/>
    </source>
</evidence>
<keyword evidence="5" id="KW-0732">Signal</keyword>
<evidence type="ECO:0000256" key="5">
    <source>
        <dbReference type="SAM" id="SignalP"/>
    </source>
</evidence>
<dbReference type="PANTHER" id="PTHR24174:SF3">
    <property type="entry name" value="ANKYRIN REPEAT AND STERILE ALPHA MOTIF DOMAIN-CONTAINING PROTEIN 1B"/>
    <property type="match status" value="1"/>
</dbReference>
<dbReference type="InterPro" id="IPR036770">
    <property type="entry name" value="Ankyrin_rpt-contain_sf"/>
</dbReference>
<feature type="region of interest" description="Disordered" evidence="4">
    <location>
        <begin position="480"/>
        <end position="525"/>
    </location>
</feature>
<protein>
    <submittedName>
        <fullName evidence="6">Ankyrin repeat and sterile alpha motif domain-containing protein 1B</fullName>
    </submittedName>
</protein>
<name>A0A5C6NDF1_9TELE</name>
<dbReference type="Gene3D" id="1.25.40.20">
    <property type="entry name" value="Ankyrin repeat-containing domain"/>
    <property type="match status" value="1"/>
</dbReference>
<keyword evidence="2 3" id="KW-0040">ANK repeat</keyword>
<feature type="signal peptide" evidence="5">
    <location>
        <begin position="1"/>
        <end position="20"/>
    </location>
</feature>
<keyword evidence="7" id="KW-1185">Reference proteome</keyword>
<reference evidence="6 7" key="1">
    <citation type="submission" date="2019-04" db="EMBL/GenBank/DDBJ databases">
        <title>Chromosome genome assembly for Takifugu flavidus.</title>
        <authorList>
            <person name="Xiao S."/>
        </authorList>
    </citation>
    <scope>NUCLEOTIDE SEQUENCE [LARGE SCALE GENOMIC DNA]</scope>
    <source>
        <strain evidence="6">HTHZ2018</strain>
        <tissue evidence="6">Muscle</tissue>
    </source>
</reference>
<sequence>MGGFIVSLFLVGVPLPGATWAPLEYQDLVIFKQTLPVFSENKFGARKSKKNHEKETALHCAAQYGHSDVVSVLLHELTDPTMRNSRQETPLDLAALYGRLEVVCMLINTHPNLMTCHCRRHTPLHLAARNGHHSTVQTLLEAGMDVNCVVRKDLNGGIELFVFCDPPQRKLLESDKGLPHFLMTSPSHCHGKRDGKCYRDVRRAGSLHFDILLICKCDPGFTPPIFPNETADLFWGRIAGVAALSDDGFIAEEREQPQKSTVKDATDSAYTDNGSALHEAALFGKMDVVRLLLDSGIKTNLRNSQGRTALEILREHSAPKSQQITSLIQEYMMDEMERSIVEEPVRKCPVPAPRTSVSSPSSSPSIKHKNDAMTSELSKLLHEIKKCRDRDYSFEELCQTISSHSMDSFGSGRLSDEERPDRPNGTLTRVFKRPTPPLAPAPEQDEVEKSCGPSGFWEALTPCNGCRNLGFTGLSQSGCSSGLSRRRSHGVPARQKLLGRDWSDGTSPLAIIRPPRTHAGAPAVT</sequence>
<keyword evidence="1" id="KW-0677">Repeat</keyword>
<dbReference type="InterPro" id="IPR002110">
    <property type="entry name" value="Ankyrin_rpt"/>
</dbReference>
<organism evidence="6 7">
    <name type="scientific">Takifugu flavidus</name>
    <name type="common">sansaifugu</name>
    <dbReference type="NCBI Taxonomy" id="433684"/>
    <lineage>
        <taxon>Eukaryota</taxon>
        <taxon>Metazoa</taxon>
        <taxon>Chordata</taxon>
        <taxon>Craniata</taxon>
        <taxon>Vertebrata</taxon>
        <taxon>Euteleostomi</taxon>
        <taxon>Actinopterygii</taxon>
        <taxon>Neopterygii</taxon>
        <taxon>Teleostei</taxon>
        <taxon>Neoteleostei</taxon>
        <taxon>Acanthomorphata</taxon>
        <taxon>Eupercaria</taxon>
        <taxon>Tetraodontiformes</taxon>
        <taxon>Tetradontoidea</taxon>
        <taxon>Tetraodontidae</taxon>
        <taxon>Takifugu</taxon>
    </lineage>
</organism>
<dbReference type="Pfam" id="PF12796">
    <property type="entry name" value="Ank_2"/>
    <property type="match status" value="1"/>
</dbReference>
<dbReference type="PROSITE" id="PS50297">
    <property type="entry name" value="ANK_REP_REGION"/>
    <property type="match status" value="3"/>
</dbReference>
<dbReference type="GO" id="GO:0048013">
    <property type="term" value="P:ephrin receptor signaling pathway"/>
    <property type="evidence" value="ECO:0007669"/>
    <property type="project" value="TreeGrafter"/>
</dbReference>
<dbReference type="AlphaFoldDB" id="A0A5C6NDF1"/>
<dbReference type="GO" id="GO:0046875">
    <property type="term" value="F:ephrin receptor binding"/>
    <property type="evidence" value="ECO:0007669"/>
    <property type="project" value="TreeGrafter"/>
</dbReference>
<dbReference type="Proteomes" id="UP000324091">
    <property type="component" value="Chromosome 22"/>
</dbReference>
<feature type="chain" id="PRO_5022997216" evidence="5">
    <location>
        <begin position="21"/>
        <end position="525"/>
    </location>
</feature>
<feature type="region of interest" description="Disordered" evidence="4">
    <location>
        <begin position="349"/>
        <end position="371"/>
    </location>
</feature>
<feature type="region of interest" description="Disordered" evidence="4">
    <location>
        <begin position="405"/>
        <end position="451"/>
    </location>
</feature>
<gene>
    <name evidence="6" type="ORF">D4764_22G0003860</name>
</gene>
<dbReference type="SMART" id="SM00248">
    <property type="entry name" value="ANK"/>
    <property type="match status" value="4"/>
</dbReference>
<dbReference type="Pfam" id="PF00023">
    <property type="entry name" value="Ank"/>
    <property type="match status" value="2"/>
</dbReference>
<comment type="caution">
    <text evidence="6">The sequence shown here is derived from an EMBL/GenBank/DDBJ whole genome shotgun (WGS) entry which is preliminary data.</text>
</comment>
<feature type="repeat" description="ANK" evidence="3">
    <location>
        <begin position="119"/>
        <end position="151"/>
    </location>
</feature>
<dbReference type="EMBL" id="RHFK02000015">
    <property type="protein sequence ID" value="TWW64739.1"/>
    <property type="molecule type" value="Genomic_DNA"/>
</dbReference>
<dbReference type="GO" id="GO:0005829">
    <property type="term" value="C:cytosol"/>
    <property type="evidence" value="ECO:0007669"/>
    <property type="project" value="TreeGrafter"/>
</dbReference>
<feature type="repeat" description="ANK" evidence="3">
    <location>
        <begin position="53"/>
        <end position="85"/>
    </location>
</feature>
<evidence type="ECO:0000256" key="4">
    <source>
        <dbReference type="SAM" id="MobiDB-lite"/>
    </source>
</evidence>